<name>A0A836C4D5_9CHLO</name>
<accession>A0A836C4D5</accession>
<feature type="compositionally biased region" description="Low complexity" evidence="1">
    <location>
        <begin position="39"/>
        <end position="53"/>
    </location>
</feature>
<keyword evidence="3" id="KW-1185">Reference proteome</keyword>
<dbReference type="EMBL" id="JAEHOE010000006">
    <property type="protein sequence ID" value="KAG2499735.1"/>
    <property type="molecule type" value="Genomic_DNA"/>
</dbReference>
<sequence>MAFSKYEDAKPLTKSPATSTVPGAMKPAAKLSATAKPVAGSSESALKGKSSSKNASPKPTWNSSTRLENKTPSPTTPKVSARAPRPSTPTTSPATPVTPAITPSAATAAPSITTTTTVTRETVVAEVEKATGIKLSPIATPTTFKPLERIVQKSNITDTQEPASSVTRGILLITATVDGVKQVDSLPVVCKTTPIFATPGADSIPEQLEWSGSDLKGYVTAQGAFASRGNSDLAAKHIMQLVGWDVQGPVDGVFHIVTYTALAPLGTLKDRICDLARGANYRRAASRRQVAGQHRLMPGTRVEWTEIFNLLIAKLEQLAVFRAHGIVMPDNKFVNDLVTAVNCLAAIDWDGYCVAAPGCKASFPVTWRTPVTPKFAAPEQLRADSPCTTSTSHVFHLGRDLLNVLFFMVGDLRTRAQSSGKEGWGGAFNEEMLTGLARIAMRCVAEKPSQRPSLAALKADLQRLNLRAASRV</sequence>
<proteinExistence type="predicted"/>
<dbReference type="AlphaFoldDB" id="A0A836C4D5"/>
<protein>
    <recommendedName>
        <fullName evidence="4">Protein kinase domain-containing protein</fullName>
    </recommendedName>
</protein>
<dbReference type="Gene3D" id="1.10.510.10">
    <property type="entry name" value="Transferase(Phosphotransferase) domain 1"/>
    <property type="match status" value="1"/>
</dbReference>
<organism evidence="2 3">
    <name type="scientific">Edaphochlamys debaryana</name>
    <dbReference type="NCBI Taxonomy" id="47281"/>
    <lineage>
        <taxon>Eukaryota</taxon>
        <taxon>Viridiplantae</taxon>
        <taxon>Chlorophyta</taxon>
        <taxon>core chlorophytes</taxon>
        <taxon>Chlorophyceae</taxon>
        <taxon>CS clade</taxon>
        <taxon>Chlamydomonadales</taxon>
        <taxon>Chlamydomonadales incertae sedis</taxon>
        <taxon>Edaphochlamys</taxon>
    </lineage>
</organism>
<feature type="region of interest" description="Disordered" evidence="1">
    <location>
        <begin position="1"/>
        <end position="114"/>
    </location>
</feature>
<gene>
    <name evidence="2" type="ORF">HYH03_002668</name>
</gene>
<evidence type="ECO:0008006" key="4">
    <source>
        <dbReference type="Google" id="ProtNLM"/>
    </source>
</evidence>
<feature type="compositionally biased region" description="Basic and acidic residues" evidence="1">
    <location>
        <begin position="1"/>
        <end position="11"/>
    </location>
</feature>
<dbReference type="SUPFAM" id="SSF56112">
    <property type="entry name" value="Protein kinase-like (PK-like)"/>
    <property type="match status" value="1"/>
</dbReference>
<evidence type="ECO:0000313" key="2">
    <source>
        <dbReference type="EMBL" id="KAG2499735.1"/>
    </source>
</evidence>
<evidence type="ECO:0000256" key="1">
    <source>
        <dbReference type="SAM" id="MobiDB-lite"/>
    </source>
</evidence>
<dbReference type="Proteomes" id="UP000612055">
    <property type="component" value="Unassembled WGS sequence"/>
</dbReference>
<dbReference type="InterPro" id="IPR011009">
    <property type="entry name" value="Kinase-like_dom_sf"/>
</dbReference>
<feature type="compositionally biased region" description="Low complexity" evidence="1">
    <location>
        <begin position="80"/>
        <end position="114"/>
    </location>
</feature>
<comment type="caution">
    <text evidence="2">The sequence shown here is derived from an EMBL/GenBank/DDBJ whole genome shotgun (WGS) entry which is preliminary data.</text>
</comment>
<evidence type="ECO:0000313" key="3">
    <source>
        <dbReference type="Proteomes" id="UP000612055"/>
    </source>
</evidence>
<reference evidence="2" key="1">
    <citation type="journal article" date="2020" name="bioRxiv">
        <title>Comparative genomics of Chlamydomonas.</title>
        <authorList>
            <person name="Craig R.J."/>
            <person name="Hasan A.R."/>
            <person name="Ness R.W."/>
            <person name="Keightley P.D."/>
        </authorList>
    </citation>
    <scope>NUCLEOTIDE SEQUENCE</scope>
    <source>
        <strain evidence="2">CCAP 11/70</strain>
    </source>
</reference>
<feature type="compositionally biased region" description="Polar residues" evidence="1">
    <location>
        <begin position="54"/>
        <end position="78"/>
    </location>
</feature>